<protein>
    <recommendedName>
        <fullName evidence="1">DM13 domain-containing protein</fullName>
    </recommendedName>
</protein>
<name>A0A4Q1K8M6_9FLAO</name>
<dbReference type="PROSITE" id="PS51549">
    <property type="entry name" value="DM13"/>
    <property type="match status" value="1"/>
</dbReference>
<dbReference type="PROSITE" id="PS51257">
    <property type="entry name" value="PROKAR_LIPOPROTEIN"/>
    <property type="match status" value="1"/>
</dbReference>
<evidence type="ECO:0000313" key="2">
    <source>
        <dbReference type="EMBL" id="RXR22006.1"/>
    </source>
</evidence>
<dbReference type="InterPro" id="IPR019545">
    <property type="entry name" value="DM13_domain"/>
</dbReference>
<evidence type="ECO:0000259" key="1">
    <source>
        <dbReference type="PROSITE" id="PS51549"/>
    </source>
</evidence>
<dbReference type="EMBL" id="SBKN01000006">
    <property type="protein sequence ID" value="RXR22006.1"/>
    <property type="molecule type" value="Genomic_DNA"/>
</dbReference>
<feature type="domain" description="DM13" evidence="1">
    <location>
        <begin position="45"/>
        <end position="139"/>
    </location>
</feature>
<reference evidence="3" key="1">
    <citation type="submission" date="2019-01" db="EMBL/GenBank/DDBJ databases">
        <title>Cytophagaceae bacterium strain CAR-16.</title>
        <authorList>
            <person name="Chen W.-M."/>
        </authorList>
    </citation>
    <scope>NUCLEOTIDE SEQUENCE [LARGE SCALE GENOMIC DNA]</scope>
    <source>
        <strain evidence="3">WWJ-16</strain>
    </source>
</reference>
<dbReference type="AlphaFoldDB" id="A0A4Q1K8M6"/>
<dbReference type="Proteomes" id="UP000289857">
    <property type="component" value="Unassembled WGS sequence"/>
</dbReference>
<sequence length="142" mass="16109">MKKHSKTIVLFLSLLLMSCQEEGVLTQRRPVGADLTPNALLRYQANFTTTDFISGAGKVAIYLDEGRYKLKLVDYTIQEGPDLKVYLSQSDVPNNFINLGNLEPSQIYLIPENVSFSTYNYVLIHCQQYNHLFAHGQLIPQP</sequence>
<evidence type="ECO:0000313" key="3">
    <source>
        <dbReference type="Proteomes" id="UP000289857"/>
    </source>
</evidence>
<dbReference type="Pfam" id="PF10517">
    <property type="entry name" value="DM13"/>
    <property type="match status" value="1"/>
</dbReference>
<accession>A0A4Q1K8M6</accession>
<keyword evidence="3" id="KW-1185">Reference proteome</keyword>
<dbReference type="RefSeq" id="WP_129461995.1">
    <property type="nucleotide sequence ID" value="NZ_SBKN01000006.1"/>
</dbReference>
<comment type="caution">
    <text evidence="2">The sequence shown here is derived from an EMBL/GenBank/DDBJ whole genome shotgun (WGS) entry which is preliminary data.</text>
</comment>
<gene>
    <name evidence="2" type="ORF">EQG61_11025</name>
</gene>
<proteinExistence type="predicted"/>
<organism evidence="2 3">
    <name type="scientific">Flavobacterium stagni</name>
    <dbReference type="NCBI Taxonomy" id="2506421"/>
    <lineage>
        <taxon>Bacteria</taxon>
        <taxon>Pseudomonadati</taxon>
        <taxon>Bacteroidota</taxon>
        <taxon>Flavobacteriia</taxon>
        <taxon>Flavobacteriales</taxon>
        <taxon>Flavobacteriaceae</taxon>
        <taxon>Flavobacterium</taxon>
    </lineage>
</organism>
<dbReference type="OrthoDB" id="155521at2"/>